<dbReference type="PANTHER" id="PTHR19960">
    <property type="entry name" value="TEKTIN"/>
    <property type="match status" value="1"/>
</dbReference>
<keyword evidence="5 11" id="KW-0175">Coiled coil</keyword>
<evidence type="ECO:0000256" key="5">
    <source>
        <dbReference type="ARBA" id="ARBA00023054"/>
    </source>
</evidence>
<keyword evidence="4 10" id="KW-0282">Flagellum</keyword>
<name>A0A1B6D5E5_9HEMI</name>
<keyword evidence="3" id="KW-0963">Cytoplasm</keyword>
<evidence type="ECO:0000256" key="9">
    <source>
        <dbReference type="ARBA" id="ARBA00045224"/>
    </source>
</evidence>
<comment type="similarity">
    <text evidence="2 10">Belongs to the tektin family.</text>
</comment>
<protein>
    <recommendedName>
        <fullName evidence="10">Tektin</fullName>
    </recommendedName>
</protein>
<dbReference type="PANTHER" id="PTHR19960:SF25">
    <property type="entry name" value="TEKTIN-1"/>
    <property type="match status" value="1"/>
</dbReference>
<keyword evidence="6 10" id="KW-0969">Cilium</keyword>
<dbReference type="GO" id="GO:0015630">
    <property type="term" value="C:microtubule cytoskeleton"/>
    <property type="evidence" value="ECO:0007669"/>
    <property type="project" value="UniProtKB-UniRule"/>
</dbReference>
<sequence>MASLTNKAQQNLTIVPPPPSRFTIDEWYLNNRYRYGAAEAQHHLADRILSECDRVRDSTSDIVNKNKHEVDHHLEVKALDIDFRKKQLEQLKKDMDTEVDALITYKARINDAQHALKENAHNICTKCIILREGRLGIDLCHDDVEKELRKEINIIEGTQSLLIRTQEQVKEQIRRLRATIYTLVKDLEGKTNNLEIDKHNMGLKETSFNLSIYHGKAPLNPGVITLQEWSDHTQNNIDQARKELVSGRPLRSYVDQILKQVIEDLWQQYYTVNEAFKRRIEEYKECKAKLENLHFETVRQANEMTRNITQLEKALEEKEGFVALAHTRLGNRAQRIGIELCRDEVQIKLENEVKDLEEVCSTLQQMISEAQASLRYLLKTQVQIEEDINVKTNSLKIDEVDCMTLRLGMDYHAY</sequence>
<dbReference type="GO" id="GO:0060271">
    <property type="term" value="P:cilium assembly"/>
    <property type="evidence" value="ECO:0007669"/>
    <property type="project" value="UniProtKB-UniRule"/>
</dbReference>
<reference evidence="12" key="1">
    <citation type="submission" date="2015-12" db="EMBL/GenBank/DDBJ databases">
        <title>De novo transcriptome assembly of four potential Pierce s Disease insect vectors from Arizona vineyards.</title>
        <authorList>
            <person name="Tassone E.E."/>
        </authorList>
    </citation>
    <scope>NUCLEOTIDE SEQUENCE</scope>
</reference>
<evidence type="ECO:0000256" key="4">
    <source>
        <dbReference type="ARBA" id="ARBA00022846"/>
    </source>
</evidence>
<gene>
    <name evidence="12" type="ORF">g.6422</name>
</gene>
<dbReference type="PRINTS" id="PR00511">
    <property type="entry name" value="TEKTIN"/>
</dbReference>
<keyword evidence="7" id="KW-0206">Cytoskeleton</keyword>
<dbReference type="EMBL" id="GEDC01016408">
    <property type="protein sequence ID" value="JAS20890.1"/>
    <property type="molecule type" value="Transcribed_RNA"/>
</dbReference>
<evidence type="ECO:0000313" key="12">
    <source>
        <dbReference type="EMBL" id="JAS20890.1"/>
    </source>
</evidence>
<dbReference type="GO" id="GO:0005634">
    <property type="term" value="C:nucleus"/>
    <property type="evidence" value="ECO:0007669"/>
    <property type="project" value="TreeGrafter"/>
</dbReference>
<dbReference type="InterPro" id="IPR000435">
    <property type="entry name" value="Tektins"/>
</dbReference>
<keyword evidence="8 10" id="KW-0966">Cell projection</keyword>
<dbReference type="InterPro" id="IPR048256">
    <property type="entry name" value="Tektin-like"/>
</dbReference>
<accession>A0A1B6D5E5</accession>
<comment type="function">
    <text evidence="9">Microtubule inner protein (MIP) part of the dynein-decorated doublet microtubules (DMTs) in cilia and flagellar axoneme. Forms filamentous polymers in the walls of ciliary and flagellar microtubules.</text>
</comment>
<evidence type="ECO:0000256" key="2">
    <source>
        <dbReference type="ARBA" id="ARBA00007209"/>
    </source>
</evidence>
<evidence type="ECO:0000256" key="7">
    <source>
        <dbReference type="ARBA" id="ARBA00023212"/>
    </source>
</evidence>
<feature type="coiled-coil region" evidence="11">
    <location>
        <begin position="273"/>
        <end position="321"/>
    </location>
</feature>
<dbReference type="Pfam" id="PF03148">
    <property type="entry name" value="Tektin"/>
    <property type="match status" value="1"/>
</dbReference>
<evidence type="ECO:0000256" key="6">
    <source>
        <dbReference type="ARBA" id="ARBA00023069"/>
    </source>
</evidence>
<comment type="subcellular location">
    <subcellularLocation>
        <location evidence="10">Cytoplasm</location>
        <location evidence="10">Cytoskeleton</location>
        <location evidence="10">Cilium axoneme</location>
    </subcellularLocation>
    <subcellularLocation>
        <location evidence="1">Cytoplasm</location>
        <location evidence="1">Cytoskeleton</location>
        <location evidence="1">Flagellum axoneme</location>
    </subcellularLocation>
</comment>
<dbReference type="AlphaFoldDB" id="A0A1B6D5E5"/>
<evidence type="ECO:0000256" key="1">
    <source>
        <dbReference type="ARBA" id="ARBA00004611"/>
    </source>
</evidence>
<feature type="coiled-coil region" evidence="11">
    <location>
        <begin position="346"/>
        <end position="373"/>
    </location>
</feature>
<evidence type="ECO:0000256" key="11">
    <source>
        <dbReference type="SAM" id="Coils"/>
    </source>
</evidence>
<dbReference type="GO" id="GO:0060294">
    <property type="term" value="P:cilium movement involved in cell motility"/>
    <property type="evidence" value="ECO:0007669"/>
    <property type="project" value="UniProtKB-UniRule"/>
</dbReference>
<proteinExistence type="inferred from homology"/>
<organism evidence="12">
    <name type="scientific">Clastoptera arizonana</name>
    <name type="common">Arizona spittle bug</name>
    <dbReference type="NCBI Taxonomy" id="38151"/>
    <lineage>
        <taxon>Eukaryota</taxon>
        <taxon>Metazoa</taxon>
        <taxon>Ecdysozoa</taxon>
        <taxon>Arthropoda</taxon>
        <taxon>Hexapoda</taxon>
        <taxon>Insecta</taxon>
        <taxon>Pterygota</taxon>
        <taxon>Neoptera</taxon>
        <taxon>Paraneoptera</taxon>
        <taxon>Hemiptera</taxon>
        <taxon>Auchenorrhyncha</taxon>
        <taxon>Cercopoidea</taxon>
        <taxon>Clastopteridae</taxon>
        <taxon>Clastoptera</taxon>
    </lineage>
</organism>
<evidence type="ECO:0000256" key="3">
    <source>
        <dbReference type="ARBA" id="ARBA00022490"/>
    </source>
</evidence>
<evidence type="ECO:0000256" key="10">
    <source>
        <dbReference type="RuleBase" id="RU367040"/>
    </source>
</evidence>
<evidence type="ECO:0000256" key="8">
    <source>
        <dbReference type="ARBA" id="ARBA00023273"/>
    </source>
</evidence>
<dbReference type="GO" id="GO:0005930">
    <property type="term" value="C:axoneme"/>
    <property type="evidence" value="ECO:0007669"/>
    <property type="project" value="UniProtKB-SubCell"/>
</dbReference>